<dbReference type="PANTHER" id="PTHR22572">
    <property type="entry name" value="SUGAR-1-PHOSPHATE GUANYL TRANSFERASE"/>
    <property type="match status" value="1"/>
</dbReference>
<dbReference type="AlphaFoldDB" id="A0A382XRY8"/>
<evidence type="ECO:0000313" key="2">
    <source>
        <dbReference type="EMBL" id="SVD73619.1"/>
    </source>
</evidence>
<dbReference type="InterPro" id="IPR029044">
    <property type="entry name" value="Nucleotide-diphossugar_trans"/>
</dbReference>
<feature type="domain" description="CBS" evidence="1">
    <location>
        <begin position="7"/>
        <end position="64"/>
    </location>
</feature>
<dbReference type="InterPro" id="IPR005835">
    <property type="entry name" value="NTP_transferase_dom"/>
</dbReference>
<accession>A0A382XRY8</accession>
<dbReference type="InterPro" id="IPR046342">
    <property type="entry name" value="CBS_dom_sf"/>
</dbReference>
<dbReference type="Pfam" id="PF00571">
    <property type="entry name" value="CBS"/>
    <property type="match status" value="1"/>
</dbReference>
<name>A0A382XRY8_9ZZZZ</name>
<dbReference type="PROSITE" id="PS51371">
    <property type="entry name" value="CBS"/>
    <property type="match status" value="1"/>
</dbReference>
<dbReference type="EMBL" id="UINC01169868">
    <property type="protein sequence ID" value="SVD73619.1"/>
    <property type="molecule type" value="Genomic_DNA"/>
</dbReference>
<proteinExistence type="predicted"/>
<feature type="non-terminal residue" evidence="2">
    <location>
        <position position="1"/>
    </location>
</feature>
<protein>
    <recommendedName>
        <fullName evidence="1">CBS domain-containing protein</fullName>
    </recommendedName>
</protein>
<dbReference type="SUPFAM" id="SSF53448">
    <property type="entry name" value="Nucleotide-diphospho-sugar transferases"/>
    <property type="match status" value="1"/>
</dbReference>
<dbReference type="Gene3D" id="3.10.580.10">
    <property type="entry name" value="CBS-domain"/>
    <property type="match status" value="1"/>
</dbReference>
<evidence type="ECO:0000259" key="1">
    <source>
        <dbReference type="PROSITE" id="PS51371"/>
    </source>
</evidence>
<sequence>RVIPQIMNSNFISVGSQADKNEVMDLMRLHSVQVVPVIDENGEMAGSFQWNEMIGWESKENWAVIMAGGKGSRLGSITATTPKPMLTVGGTPILERLVTHLASYGIGKIFLAVNHLSEVIETHFGDGDGFGCDIEYLREDKPLGTGGALSLLPEIPEHDVVVMNGDLVTQIDIADFIEFHVAKKCDLTMAVRNHFTEVSYGVVDVRGDLVESLSEKPQIKQVINCGMYVLSPQVLQLVPKEESTPITWLVEQCLEKDRVVGAYPTEGK</sequence>
<gene>
    <name evidence="2" type="ORF">METZ01_LOCUS426473</name>
</gene>
<dbReference type="InterPro" id="IPR050486">
    <property type="entry name" value="Mannose-1P_guanyltransferase"/>
</dbReference>
<dbReference type="Gene3D" id="3.90.550.10">
    <property type="entry name" value="Spore Coat Polysaccharide Biosynthesis Protein SpsA, Chain A"/>
    <property type="match status" value="1"/>
</dbReference>
<dbReference type="Pfam" id="PF00483">
    <property type="entry name" value="NTP_transferase"/>
    <property type="match status" value="1"/>
</dbReference>
<reference evidence="2" key="1">
    <citation type="submission" date="2018-05" db="EMBL/GenBank/DDBJ databases">
        <authorList>
            <person name="Lanie J.A."/>
            <person name="Ng W.-L."/>
            <person name="Kazmierczak K.M."/>
            <person name="Andrzejewski T.M."/>
            <person name="Davidsen T.M."/>
            <person name="Wayne K.J."/>
            <person name="Tettelin H."/>
            <person name="Glass J.I."/>
            <person name="Rusch D."/>
            <person name="Podicherti R."/>
            <person name="Tsui H.-C.T."/>
            <person name="Winkler M.E."/>
        </authorList>
    </citation>
    <scope>NUCLEOTIDE SEQUENCE</scope>
</reference>
<dbReference type="InterPro" id="IPR000644">
    <property type="entry name" value="CBS_dom"/>
</dbReference>
<organism evidence="2">
    <name type="scientific">marine metagenome</name>
    <dbReference type="NCBI Taxonomy" id="408172"/>
    <lineage>
        <taxon>unclassified sequences</taxon>
        <taxon>metagenomes</taxon>
        <taxon>ecological metagenomes</taxon>
    </lineage>
</organism>
<feature type="non-terminal residue" evidence="2">
    <location>
        <position position="268"/>
    </location>
</feature>